<feature type="binding site" evidence="12">
    <location>
        <begin position="9"/>
        <end position="11"/>
    </location>
    <ligand>
        <name>substrate</name>
    </ligand>
</feature>
<dbReference type="InterPro" id="IPR029056">
    <property type="entry name" value="Ribokinase-like"/>
</dbReference>
<keyword evidence="6 12" id="KW-0547">Nucleotide-binding</keyword>
<feature type="binding site" evidence="12">
    <location>
        <position position="278"/>
    </location>
    <ligand>
        <name>K(+)</name>
        <dbReference type="ChEBI" id="CHEBI:29103"/>
    </ligand>
</feature>
<evidence type="ECO:0000256" key="5">
    <source>
        <dbReference type="ARBA" id="ARBA00022723"/>
    </source>
</evidence>
<keyword evidence="11 12" id="KW-0119">Carbohydrate metabolism</keyword>
<feature type="binding site" evidence="12">
    <location>
        <begin position="216"/>
        <end position="221"/>
    </location>
    <ligand>
        <name>ATP</name>
        <dbReference type="ChEBI" id="CHEBI:30616"/>
    </ligand>
</feature>
<proteinExistence type="inferred from homology"/>
<dbReference type="Gene3D" id="3.40.1190.20">
    <property type="match status" value="1"/>
</dbReference>
<dbReference type="AlphaFoldDB" id="A0A8S8XEL0"/>
<dbReference type="Proteomes" id="UP000681075">
    <property type="component" value="Unassembled WGS sequence"/>
</dbReference>
<dbReference type="HAMAP" id="MF_01987">
    <property type="entry name" value="Ribokinase"/>
    <property type="match status" value="1"/>
</dbReference>
<comment type="similarity">
    <text evidence="1">Belongs to the carbohydrate kinase pfkB family.</text>
</comment>
<evidence type="ECO:0000256" key="6">
    <source>
        <dbReference type="ARBA" id="ARBA00022741"/>
    </source>
</evidence>
<comment type="caution">
    <text evidence="12">Lacks conserved residue(s) required for the propagation of feature annotation.</text>
</comment>
<comment type="catalytic activity">
    <reaction evidence="12">
        <text>D-ribose + ATP = D-ribose 5-phosphate + ADP + H(+)</text>
        <dbReference type="Rhea" id="RHEA:13697"/>
        <dbReference type="ChEBI" id="CHEBI:15378"/>
        <dbReference type="ChEBI" id="CHEBI:30616"/>
        <dbReference type="ChEBI" id="CHEBI:47013"/>
        <dbReference type="ChEBI" id="CHEBI:78346"/>
        <dbReference type="ChEBI" id="CHEBI:456216"/>
        <dbReference type="EC" id="2.7.1.15"/>
    </reaction>
</comment>
<feature type="binding site" evidence="12">
    <location>
        <position position="179"/>
    </location>
    <ligand>
        <name>ATP</name>
        <dbReference type="ChEBI" id="CHEBI:30616"/>
    </ligand>
</feature>
<dbReference type="RefSeq" id="WP_420243449.1">
    <property type="nucleotide sequence ID" value="NZ_BOPV01000001.1"/>
</dbReference>
<protein>
    <recommendedName>
        <fullName evidence="3 12">Ribokinase</fullName>
        <shortName evidence="12">RK</shortName>
        <ecNumber evidence="2 12">2.7.1.15</ecNumber>
    </recommendedName>
</protein>
<feature type="binding site" evidence="12">
    <location>
        <position position="272"/>
    </location>
    <ligand>
        <name>ATP</name>
        <dbReference type="ChEBI" id="CHEBI:30616"/>
    </ligand>
</feature>
<feature type="active site" description="Proton acceptor" evidence="12">
    <location>
        <position position="248"/>
    </location>
</feature>
<dbReference type="CDD" id="cd01174">
    <property type="entry name" value="ribokinase"/>
    <property type="match status" value="1"/>
</dbReference>
<evidence type="ECO:0000259" key="13">
    <source>
        <dbReference type="Pfam" id="PF00294"/>
    </source>
</evidence>
<dbReference type="PANTHER" id="PTHR10584">
    <property type="entry name" value="SUGAR KINASE"/>
    <property type="match status" value="1"/>
</dbReference>
<feature type="binding site" evidence="12">
    <location>
        <begin position="247"/>
        <end position="248"/>
    </location>
    <ligand>
        <name>ATP</name>
        <dbReference type="ChEBI" id="CHEBI:30616"/>
    </ligand>
</feature>
<gene>
    <name evidence="12 14" type="primary">rbsK</name>
    <name evidence="14" type="ORF">TMPK1_25860</name>
</gene>
<dbReference type="InterPro" id="IPR011611">
    <property type="entry name" value="PfkB_dom"/>
</dbReference>
<feature type="binding site" evidence="12">
    <location>
        <position position="248"/>
    </location>
    <ligand>
        <name>substrate</name>
    </ligand>
</feature>
<keyword evidence="5 12" id="KW-0479">Metal-binding</keyword>
<dbReference type="Pfam" id="PF00294">
    <property type="entry name" value="PfkB"/>
    <property type="match status" value="1"/>
</dbReference>
<comment type="similarity">
    <text evidence="12">Belongs to the carbohydrate kinase PfkB family. Ribokinase subfamily.</text>
</comment>
<evidence type="ECO:0000313" key="15">
    <source>
        <dbReference type="Proteomes" id="UP000681075"/>
    </source>
</evidence>
<comment type="activity regulation">
    <text evidence="12">Activated by a monovalent cation that binds near, but not in, the active site. The most likely occupant of the site in vivo is potassium. Ion binding induces a conformational change that may alter substrate affinity.</text>
</comment>
<dbReference type="PRINTS" id="PR00990">
    <property type="entry name" value="RIBOKINASE"/>
</dbReference>
<feature type="domain" description="Carbohydrate kinase PfkB" evidence="13">
    <location>
        <begin position="2"/>
        <end position="289"/>
    </location>
</feature>
<dbReference type="GO" id="GO:0005829">
    <property type="term" value="C:cytosol"/>
    <property type="evidence" value="ECO:0007669"/>
    <property type="project" value="TreeGrafter"/>
</dbReference>
<evidence type="ECO:0000256" key="8">
    <source>
        <dbReference type="ARBA" id="ARBA00022840"/>
    </source>
</evidence>
<evidence type="ECO:0000256" key="2">
    <source>
        <dbReference type="ARBA" id="ARBA00012035"/>
    </source>
</evidence>
<dbReference type="GO" id="GO:0004747">
    <property type="term" value="F:ribokinase activity"/>
    <property type="evidence" value="ECO:0007669"/>
    <property type="project" value="UniProtKB-UniRule"/>
</dbReference>
<name>A0A8S8XEL0_9PROT</name>
<dbReference type="SUPFAM" id="SSF53613">
    <property type="entry name" value="Ribokinase-like"/>
    <property type="match status" value="1"/>
</dbReference>
<comment type="subcellular location">
    <subcellularLocation>
        <location evidence="12">Cytoplasm</location>
    </subcellularLocation>
</comment>
<keyword evidence="7 12" id="KW-0418">Kinase</keyword>
<evidence type="ECO:0000256" key="10">
    <source>
        <dbReference type="ARBA" id="ARBA00022958"/>
    </source>
</evidence>
<feature type="binding site" evidence="12">
    <location>
        <position position="242"/>
    </location>
    <ligand>
        <name>K(+)</name>
        <dbReference type="ChEBI" id="CHEBI:29103"/>
    </ligand>
</feature>
<comment type="function">
    <text evidence="12">Catalyzes the phosphorylation of ribose at O-5 in a reaction requiring ATP and magnesium. The resulting D-ribose-5-phosphate can then be used either for sythesis of nucleotides, histidine, and tryptophan, or as a component of the pentose phosphate pathway.</text>
</comment>
<dbReference type="EC" id="2.7.1.15" evidence="2 12"/>
<keyword evidence="10 12" id="KW-0630">Potassium</keyword>
<feature type="binding site" evidence="12">
    <location>
        <position position="281"/>
    </location>
    <ligand>
        <name>K(+)</name>
        <dbReference type="ChEBI" id="CHEBI:29103"/>
    </ligand>
</feature>
<evidence type="ECO:0000256" key="1">
    <source>
        <dbReference type="ARBA" id="ARBA00005380"/>
    </source>
</evidence>
<keyword evidence="4 12" id="KW-0808">Transferase</keyword>
<dbReference type="InterPro" id="IPR002139">
    <property type="entry name" value="Ribo/fructo_kinase"/>
</dbReference>
<evidence type="ECO:0000313" key="14">
    <source>
        <dbReference type="EMBL" id="GIL40349.1"/>
    </source>
</evidence>
<dbReference type="GO" id="GO:0005524">
    <property type="term" value="F:ATP binding"/>
    <property type="evidence" value="ECO:0007669"/>
    <property type="project" value="UniProtKB-UniRule"/>
</dbReference>
<dbReference type="GO" id="GO:0046872">
    <property type="term" value="F:metal ion binding"/>
    <property type="evidence" value="ECO:0007669"/>
    <property type="project" value="UniProtKB-KW"/>
</dbReference>
<evidence type="ECO:0000256" key="3">
    <source>
        <dbReference type="ARBA" id="ARBA00016943"/>
    </source>
</evidence>
<feature type="binding site" evidence="12">
    <location>
        <position position="283"/>
    </location>
    <ligand>
        <name>K(+)</name>
        <dbReference type="ChEBI" id="CHEBI:29103"/>
    </ligand>
</feature>
<evidence type="ECO:0000256" key="11">
    <source>
        <dbReference type="ARBA" id="ARBA00023277"/>
    </source>
</evidence>
<accession>A0A8S8XEL0</accession>
<reference evidence="14" key="1">
    <citation type="submission" date="2021-02" db="EMBL/GenBank/DDBJ databases">
        <title>Genome sequence of Rhodospirillales sp. strain TMPK1 isolated from soil.</title>
        <authorList>
            <person name="Nakai R."/>
            <person name="Kusada H."/>
            <person name="Tamaki H."/>
        </authorList>
    </citation>
    <scope>NUCLEOTIDE SEQUENCE</scope>
    <source>
        <strain evidence="14">TMPK1</strain>
    </source>
</reference>
<keyword evidence="9 12" id="KW-0460">Magnesium</keyword>
<feature type="binding site" evidence="12">
    <location>
        <position position="244"/>
    </location>
    <ligand>
        <name>K(+)</name>
        <dbReference type="ChEBI" id="CHEBI:29103"/>
    </ligand>
</feature>
<dbReference type="EMBL" id="BOPV01000001">
    <property type="protein sequence ID" value="GIL40349.1"/>
    <property type="molecule type" value="Genomic_DNA"/>
</dbReference>
<evidence type="ECO:0000256" key="7">
    <source>
        <dbReference type="ARBA" id="ARBA00022777"/>
    </source>
</evidence>
<dbReference type="GO" id="GO:0019303">
    <property type="term" value="P:D-ribose catabolic process"/>
    <property type="evidence" value="ECO:0007669"/>
    <property type="project" value="UniProtKB-UniRule"/>
</dbReference>
<keyword evidence="8 12" id="KW-0067">ATP-binding</keyword>
<comment type="caution">
    <text evidence="14">The sequence shown here is derived from an EMBL/GenBank/DDBJ whole genome shotgun (WGS) entry which is preliminary data.</text>
</comment>
<comment type="pathway">
    <text evidence="12">Carbohydrate metabolism; D-ribose degradation; D-ribose 5-phosphate from beta-D-ribopyranose: step 2/2.</text>
</comment>
<sequence length="308" mass="31723">MILVFGSLNMDLALSVERLPKPGETVLGPSYVLTPGGKGANQAVAAARAGAETRMIGTIGDDEFGRMALASLQRQGVDVGGIGKGTKPTGCAAILVSPQAENQIGVASGANLEAKGDNVHNDRLGPGSTVLMQMEVPEAEVWALAKRAKARGARVVLNLAPVRPVPPASLKDLDVLICNEHEASVLITSLGAPAGRDPNQMIGALAKALGLTFVITLGAKGAIAATPTEVWMVDALQIKPVDTTGAGDAFCGAFTAALDRRTPIQGALERANVAGALACMALGAQEALPRRQTIEEKLLSSPRAFRLN</sequence>
<keyword evidence="15" id="KW-1185">Reference proteome</keyword>
<feature type="binding site" evidence="12">
    <location>
        <position position="135"/>
    </location>
    <ligand>
        <name>substrate</name>
    </ligand>
</feature>
<evidence type="ECO:0000256" key="12">
    <source>
        <dbReference type="HAMAP-Rule" id="MF_01987"/>
    </source>
</evidence>
<organism evidence="14 15">
    <name type="scientific">Roseiterribacter gracilis</name>
    <dbReference type="NCBI Taxonomy" id="2812848"/>
    <lineage>
        <taxon>Bacteria</taxon>
        <taxon>Pseudomonadati</taxon>
        <taxon>Pseudomonadota</taxon>
        <taxon>Alphaproteobacteria</taxon>
        <taxon>Rhodospirillales</taxon>
        <taxon>Roseiterribacteraceae</taxon>
        <taxon>Roseiterribacter</taxon>
    </lineage>
</organism>
<comment type="cofactor">
    <cofactor evidence="12">
        <name>Mg(2+)</name>
        <dbReference type="ChEBI" id="CHEBI:18420"/>
    </cofactor>
    <text evidence="12">Requires a divalent cation, most likely magnesium in vivo, as an electrophilic catalyst to aid phosphoryl group transfer. It is the chelate of the metal and the nucleotide that is the actual substrate.</text>
</comment>
<evidence type="ECO:0000256" key="9">
    <source>
        <dbReference type="ARBA" id="ARBA00022842"/>
    </source>
</evidence>
<keyword evidence="12" id="KW-0963">Cytoplasm</keyword>
<dbReference type="InterPro" id="IPR002173">
    <property type="entry name" value="Carboh/pur_kinase_PfkB_CS"/>
</dbReference>
<dbReference type="PANTHER" id="PTHR10584:SF166">
    <property type="entry name" value="RIBOKINASE"/>
    <property type="match status" value="1"/>
</dbReference>
<comment type="subunit">
    <text evidence="12">Homodimer.</text>
</comment>
<feature type="binding site" evidence="12">
    <location>
        <begin position="37"/>
        <end position="41"/>
    </location>
    <ligand>
        <name>substrate</name>
    </ligand>
</feature>
<evidence type="ECO:0000256" key="4">
    <source>
        <dbReference type="ARBA" id="ARBA00022679"/>
    </source>
</evidence>
<dbReference type="InterPro" id="IPR011877">
    <property type="entry name" value="Ribokinase"/>
</dbReference>
<dbReference type="PROSITE" id="PS00584">
    <property type="entry name" value="PFKB_KINASES_2"/>
    <property type="match status" value="1"/>
</dbReference>